<dbReference type="Gene3D" id="3.50.50.60">
    <property type="entry name" value="FAD/NAD(P)-binding domain"/>
    <property type="match status" value="1"/>
</dbReference>
<comment type="similarity">
    <text evidence="1">Belongs to the paxM FAD-dependent monooxygenase family.</text>
</comment>
<name>A0AAD6MUK7_9EURO</name>
<feature type="domain" description="FAD-binding" evidence="6">
    <location>
        <begin position="24"/>
        <end position="188"/>
    </location>
</feature>
<evidence type="ECO:0000256" key="2">
    <source>
        <dbReference type="ARBA" id="ARBA00022630"/>
    </source>
</evidence>
<protein>
    <recommendedName>
        <fullName evidence="6">FAD-binding domain-containing protein</fullName>
    </recommendedName>
</protein>
<keyword evidence="4" id="KW-0560">Oxidoreductase</keyword>
<dbReference type="SUPFAM" id="SSF51905">
    <property type="entry name" value="FAD/NAD(P)-binding domain"/>
    <property type="match status" value="1"/>
</dbReference>
<reference evidence="7" key="1">
    <citation type="journal article" date="2023" name="IMA Fungus">
        <title>Comparative genomic study of the Penicillium genus elucidates a diverse pangenome and 15 lateral gene transfer events.</title>
        <authorList>
            <person name="Petersen C."/>
            <person name="Sorensen T."/>
            <person name="Nielsen M.R."/>
            <person name="Sondergaard T.E."/>
            <person name="Sorensen J.L."/>
            <person name="Fitzpatrick D.A."/>
            <person name="Frisvad J.C."/>
            <person name="Nielsen K.L."/>
        </authorList>
    </citation>
    <scope>NUCLEOTIDE SEQUENCE</scope>
    <source>
        <strain evidence="7">IBT 17514</strain>
    </source>
</reference>
<dbReference type="FunFam" id="3.50.50.60:FF:000156">
    <property type="entry name" value="Salicylate hydroxylase, putative"/>
    <property type="match status" value="1"/>
</dbReference>
<dbReference type="GO" id="GO:0071949">
    <property type="term" value="F:FAD binding"/>
    <property type="evidence" value="ECO:0007669"/>
    <property type="project" value="InterPro"/>
</dbReference>
<proteinExistence type="inferred from homology"/>
<dbReference type="InterPro" id="IPR036188">
    <property type="entry name" value="FAD/NAD-bd_sf"/>
</dbReference>
<dbReference type="InterPro" id="IPR050493">
    <property type="entry name" value="FAD-dep_Monooxygenase_BioMet"/>
</dbReference>
<keyword evidence="2" id="KW-0285">Flavoprotein</keyword>
<reference evidence="7" key="2">
    <citation type="submission" date="2023-01" db="EMBL/GenBank/DDBJ databases">
        <authorList>
            <person name="Petersen C."/>
        </authorList>
    </citation>
    <scope>NUCLEOTIDE SEQUENCE</scope>
    <source>
        <strain evidence="7">IBT 17514</strain>
    </source>
</reference>
<dbReference type="PANTHER" id="PTHR13789">
    <property type="entry name" value="MONOOXYGENASE"/>
    <property type="match status" value="1"/>
</dbReference>
<evidence type="ECO:0000313" key="8">
    <source>
        <dbReference type="Proteomes" id="UP001215712"/>
    </source>
</evidence>
<evidence type="ECO:0000256" key="1">
    <source>
        <dbReference type="ARBA" id="ARBA00007992"/>
    </source>
</evidence>
<dbReference type="PRINTS" id="PR00420">
    <property type="entry name" value="RNGMNOXGNASE"/>
</dbReference>
<comment type="caution">
    <text evidence="7">The sequence shown here is derived from an EMBL/GenBank/DDBJ whole genome shotgun (WGS) entry which is preliminary data.</text>
</comment>
<feature type="domain" description="FAD-binding" evidence="6">
    <location>
        <begin position="319"/>
        <end position="382"/>
    </location>
</feature>
<keyword evidence="8" id="KW-1185">Reference proteome</keyword>
<dbReference type="Pfam" id="PF01494">
    <property type="entry name" value="FAD_binding_3"/>
    <property type="match status" value="2"/>
</dbReference>
<dbReference type="PANTHER" id="PTHR13789:SF309">
    <property type="entry name" value="PUTATIVE (AFU_ORTHOLOGUE AFUA_6G14510)-RELATED"/>
    <property type="match status" value="1"/>
</dbReference>
<dbReference type="InterPro" id="IPR002938">
    <property type="entry name" value="FAD-bd"/>
</dbReference>
<organism evidence="7 8">
    <name type="scientific">Penicillium malachiteum</name>
    <dbReference type="NCBI Taxonomy" id="1324776"/>
    <lineage>
        <taxon>Eukaryota</taxon>
        <taxon>Fungi</taxon>
        <taxon>Dikarya</taxon>
        <taxon>Ascomycota</taxon>
        <taxon>Pezizomycotina</taxon>
        <taxon>Eurotiomycetes</taxon>
        <taxon>Eurotiomycetidae</taxon>
        <taxon>Eurotiales</taxon>
        <taxon>Aspergillaceae</taxon>
        <taxon>Penicillium</taxon>
    </lineage>
</organism>
<evidence type="ECO:0000256" key="3">
    <source>
        <dbReference type="ARBA" id="ARBA00022827"/>
    </source>
</evidence>
<evidence type="ECO:0000256" key="5">
    <source>
        <dbReference type="ARBA" id="ARBA00023033"/>
    </source>
</evidence>
<dbReference type="Proteomes" id="UP001215712">
    <property type="component" value="Unassembled WGS sequence"/>
</dbReference>
<evidence type="ECO:0000259" key="6">
    <source>
        <dbReference type="Pfam" id="PF01494"/>
    </source>
</evidence>
<dbReference type="GO" id="GO:0004497">
    <property type="term" value="F:monooxygenase activity"/>
    <property type="evidence" value="ECO:0007669"/>
    <property type="project" value="UniProtKB-KW"/>
</dbReference>
<gene>
    <name evidence="7" type="ORF">N7493_007834</name>
</gene>
<dbReference type="AlphaFoldDB" id="A0AAD6MUK7"/>
<evidence type="ECO:0000256" key="4">
    <source>
        <dbReference type="ARBA" id="ARBA00023002"/>
    </source>
</evidence>
<evidence type="ECO:0000313" key="7">
    <source>
        <dbReference type="EMBL" id="KAJ5719379.1"/>
    </source>
</evidence>
<accession>A0AAD6MUK7</accession>
<keyword evidence="5" id="KW-0503">Monooxygenase</keyword>
<sequence>MTEQTRKVDSPLHPTQTSRLTPSQAIIIGAGPAGLATALRLQQKTNIQSTVYELRPEPTTLGGAIGIQPNGLRLLDRLGVYDAMCGRGYGGANLTLHSLQGHVIGTSDYVGWAREKTGYGYMRIKRVDIVDIMKAKVDEAGIPIIYGKRITEIQEEGDGVTVRFEDGTVNTADILFGCDGIHSFVRSHFVDPGYLPEYSGVSGLGALVPGQVLSKGHLEMMTGLEGTLTEEGMLAVNPCAPNKEEVFMFFSKWLPIPETGDSRDGWEVHRKEEVDGFKDQLMGILKNARGDWGDALREVVQSTSSVNFYPVYRLPLGGRWSRGRCVLVGDAAHAMSPHAGQGVSMAMEDVFLLARLLEDPGRPIDEVFQKYYQIRRPRVDSIFTMAAQNAQMRKQRTSTGLWWQELKLSMMLNVSWAFGLDKRGLNQGHLVYDIEEVEL</sequence>
<dbReference type="EMBL" id="JAQJAN010000011">
    <property type="protein sequence ID" value="KAJ5719379.1"/>
    <property type="molecule type" value="Genomic_DNA"/>
</dbReference>
<keyword evidence="3" id="KW-0274">FAD</keyword>